<dbReference type="InterPro" id="IPR039426">
    <property type="entry name" value="TonB-dep_rcpt-like"/>
</dbReference>
<keyword evidence="7 17" id="KW-0732">Signal</keyword>
<dbReference type="InterPro" id="IPR000531">
    <property type="entry name" value="Beta-barrel_TonB"/>
</dbReference>
<feature type="compositionally biased region" description="Basic residues" evidence="16">
    <location>
        <begin position="50"/>
        <end position="62"/>
    </location>
</feature>
<evidence type="ECO:0000259" key="19">
    <source>
        <dbReference type="Pfam" id="PF07715"/>
    </source>
</evidence>
<sequence length="784" mass="85536">MTKIWGRALGLGAVSYLVLVLHAPSPAIAQTAPAASSTLPAVTVDAPKQQAKRRATARRSSHSRTTARSATRGRGAEQAPPARAADGRGAPERANGPVNGYVANQSATATKTDSPILTTPQSISVVTQDQIAAQQAQSMNEALRYTPGVMTEIYGASSVSNDVKVRGFLAPRYLDGLRLPIDPMVTFAQTRIEPWNMERLEILKGPSSGLYGETSPGGLISMVSKRPTPYRQNQIELQTGSYGRAQGAFDFSGPIDANKEFLYRIVGLGRMSDTWIDYNTDERIFIAPSLTWRPTTDTNFTVLASYTRDNLKGQPQQYVPGVGTLYPSPLGRLPYSRYLGEPDYDRTKGESAMIGYSFDHRFNEMFQFRQNLRYSEVKSDVTSLRNETGDPSLSGGIIQRSANRVLADSKVFALDNQLQADFMTGPLVHKMLVGVDYLDAKSTAFFSSSMGFIPGVGIVGELYPLNAYAPVYGQVNPNAYLYPSLYQTSKQSQVGVYLQDEVKFDRFTLALTGRHDNWQADTVDHLAAGTVIRQDYSAWTGRAGLSYLFDNGISPYISYSTSFQPLVGFSRAGPQGVFKPTTGEGKEIGIKFQPPGTKALFTIAAFDIKQQNVLTADPVDPRFSVQTGEVTARGIEFDAKASLSNEIDVVGGYTYMEPKVTSSNSGDLGKDVVNVPRHYASLWGFYTFRSGPIAGFGLGAGVRYIGESFGDGANTVIIPGYGLMDASVSYDFGYLGRQYQGLKLQVNATNLFDKYYVSTCFTGLPYCGLGEPRRVLATLKYSWN</sequence>
<dbReference type="GO" id="GO:0009279">
    <property type="term" value="C:cell outer membrane"/>
    <property type="evidence" value="ECO:0007669"/>
    <property type="project" value="UniProtKB-SubCell"/>
</dbReference>
<keyword evidence="9" id="KW-0406">Ion transport</keyword>
<keyword evidence="12 20" id="KW-0675">Receptor</keyword>
<organism evidence="20 21">
    <name type="scientific">Afipia carboxidovorans (strain ATCC 49405 / DSM 1227 / KCTC 32145 / OM5)</name>
    <name type="common">Oligotropha carboxidovorans</name>
    <dbReference type="NCBI Taxonomy" id="504832"/>
    <lineage>
        <taxon>Bacteria</taxon>
        <taxon>Pseudomonadati</taxon>
        <taxon>Pseudomonadota</taxon>
        <taxon>Alphaproteobacteria</taxon>
        <taxon>Hyphomicrobiales</taxon>
        <taxon>Nitrobacteraceae</taxon>
        <taxon>Afipia</taxon>
    </lineage>
</organism>
<evidence type="ECO:0000256" key="5">
    <source>
        <dbReference type="ARBA" id="ARBA00022496"/>
    </source>
</evidence>
<feature type="signal peptide" evidence="17">
    <location>
        <begin position="1"/>
        <end position="29"/>
    </location>
</feature>
<evidence type="ECO:0000256" key="1">
    <source>
        <dbReference type="ARBA" id="ARBA00004571"/>
    </source>
</evidence>
<dbReference type="Proteomes" id="UP000007730">
    <property type="component" value="Chromosome"/>
</dbReference>
<dbReference type="PANTHER" id="PTHR32552:SF68">
    <property type="entry name" value="FERRICHROME OUTER MEMBRANE TRANSPORTER_PHAGE RECEPTOR"/>
    <property type="match status" value="1"/>
</dbReference>
<dbReference type="NCBIfam" id="TIGR01783">
    <property type="entry name" value="TonB-siderophor"/>
    <property type="match status" value="1"/>
</dbReference>
<keyword evidence="3 14" id="KW-0813">Transport</keyword>
<evidence type="ECO:0000256" key="10">
    <source>
        <dbReference type="ARBA" id="ARBA00023077"/>
    </source>
</evidence>
<evidence type="ECO:0000256" key="13">
    <source>
        <dbReference type="ARBA" id="ARBA00023237"/>
    </source>
</evidence>
<dbReference type="STRING" id="504832.OCA5_c15650"/>
<proteinExistence type="inferred from homology"/>
<dbReference type="EMBL" id="CP002826">
    <property type="protein sequence ID" value="AEI06280.1"/>
    <property type="molecule type" value="Genomic_DNA"/>
</dbReference>
<evidence type="ECO:0000256" key="9">
    <source>
        <dbReference type="ARBA" id="ARBA00023065"/>
    </source>
</evidence>
<keyword evidence="8" id="KW-0408">Iron</keyword>
<dbReference type="InterPro" id="IPR012910">
    <property type="entry name" value="Plug_dom"/>
</dbReference>
<dbReference type="Pfam" id="PF07715">
    <property type="entry name" value="Plug"/>
    <property type="match status" value="1"/>
</dbReference>
<comment type="subcellular location">
    <subcellularLocation>
        <location evidence="1 14">Cell outer membrane</location>
        <topology evidence="1 14">Multi-pass membrane protein</topology>
    </subcellularLocation>
</comment>
<dbReference type="RefSeq" id="WP_012563629.1">
    <property type="nucleotide sequence ID" value="NC_011386.1"/>
</dbReference>
<dbReference type="FunFam" id="2.170.130.10:FF:000001">
    <property type="entry name" value="Catecholate siderophore TonB-dependent receptor"/>
    <property type="match status" value="1"/>
</dbReference>
<dbReference type="Gene3D" id="2.40.170.20">
    <property type="entry name" value="TonB-dependent receptor, beta-barrel domain"/>
    <property type="match status" value="1"/>
</dbReference>
<evidence type="ECO:0000256" key="8">
    <source>
        <dbReference type="ARBA" id="ARBA00023004"/>
    </source>
</evidence>
<name>B6JHR0_AFIC5</name>
<keyword evidence="10 15" id="KW-0798">TonB box</keyword>
<evidence type="ECO:0000256" key="16">
    <source>
        <dbReference type="SAM" id="MobiDB-lite"/>
    </source>
</evidence>
<evidence type="ECO:0000256" key="17">
    <source>
        <dbReference type="SAM" id="SignalP"/>
    </source>
</evidence>
<evidence type="ECO:0000256" key="3">
    <source>
        <dbReference type="ARBA" id="ARBA00022448"/>
    </source>
</evidence>
<dbReference type="KEGG" id="ocg:OCA5_c15650"/>
<feature type="domain" description="TonB-dependent receptor plug" evidence="19">
    <location>
        <begin position="117"/>
        <end position="218"/>
    </location>
</feature>
<dbReference type="HOGENOM" id="CLU_008287_9_0_5"/>
<gene>
    <name evidence="20" type="primary">fhuA</name>
    <name evidence="20" type="ordered locus">OCA5_c15650</name>
</gene>
<dbReference type="SUPFAM" id="SSF56935">
    <property type="entry name" value="Porins"/>
    <property type="match status" value="1"/>
</dbReference>
<dbReference type="FunFam" id="2.40.170.20:FF:000005">
    <property type="entry name" value="TonB-dependent siderophore receptor"/>
    <property type="match status" value="1"/>
</dbReference>
<feature type="chain" id="PRO_5002846920" evidence="17">
    <location>
        <begin position="30"/>
        <end position="784"/>
    </location>
</feature>
<dbReference type="GO" id="GO:0015891">
    <property type="term" value="P:siderophore transport"/>
    <property type="evidence" value="ECO:0007669"/>
    <property type="project" value="InterPro"/>
</dbReference>
<dbReference type="AlphaFoldDB" id="B6JHR0"/>
<evidence type="ECO:0000313" key="21">
    <source>
        <dbReference type="Proteomes" id="UP000007730"/>
    </source>
</evidence>
<keyword evidence="4 14" id="KW-1134">Transmembrane beta strand</keyword>
<dbReference type="InterPro" id="IPR037066">
    <property type="entry name" value="Plug_dom_sf"/>
</dbReference>
<dbReference type="InterPro" id="IPR010105">
    <property type="entry name" value="TonB_sidphr_rcpt"/>
</dbReference>
<evidence type="ECO:0000256" key="7">
    <source>
        <dbReference type="ARBA" id="ARBA00022729"/>
    </source>
</evidence>
<comment type="similarity">
    <text evidence="2 14 15">Belongs to the TonB-dependent receptor family.</text>
</comment>
<dbReference type="PANTHER" id="PTHR32552">
    <property type="entry name" value="FERRICHROME IRON RECEPTOR-RELATED"/>
    <property type="match status" value="1"/>
</dbReference>
<evidence type="ECO:0000256" key="15">
    <source>
        <dbReference type="RuleBase" id="RU003357"/>
    </source>
</evidence>
<evidence type="ECO:0000256" key="11">
    <source>
        <dbReference type="ARBA" id="ARBA00023136"/>
    </source>
</evidence>
<dbReference type="eggNOG" id="COG4773">
    <property type="taxonomic scope" value="Bacteria"/>
</dbReference>
<accession>B6JHR0</accession>
<dbReference type="OrthoDB" id="9760333at2"/>
<dbReference type="PATRIC" id="fig|504832.7.peg.1665"/>
<evidence type="ECO:0000256" key="6">
    <source>
        <dbReference type="ARBA" id="ARBA00022692"/>
    </source>
</evidence>
<feature type="region of interest" description="Disordered" evidence="16">
    <location>
        <begin position="33"/>
        <end position="100"/>
    </location>
</feature>
<reference evidence="20 21" key="1">
    <citation type="journal article" date="2011" name="J. Bacteriol.">
        <title>Complete genome sequences of the chemolithoautotrophic Oligotropha carboxidovorans strains OM4 and OM5.</title>
        <authorList>
            <person name="Volland S."/>
            <person name="Rachinger M."/>
            <person name="Strittmatter A."/>
            <person name="Daniel R."/>
            <person name="Gottschalk G."/>
            <person name="Meyer O."/>
        </authorList>
    </citation>
    <scope>NUCLEOTIDE SEQUENCE [LARGE SCALE GENOMIC DNA]</scope>
    <source>
        <strain evidence="21">ATCC 49405 / DSM 1227 / KCTC 32145 / OM5</strain>
    </source>
</reference>
<evidence type="ECO:0000313" key="20">
    <source>
        <dbReference type="EMBL" id="AEI06280.1"/>
    </source>
</evidence>
<evidence type="ECO:0000256" key="14">
    <source>
        <dbReference type="PROSITE-ProRule" id="PRU01360"/>
    </source>
</evidence>
<dbReference type="GO" id="GO:0015344">
    <property type="term" value="F:siderophore uptake transmembrane transporter activity"/>
    <property type="evidence" value="ECO:0007669"/>
    <property type="project" value="TreeGrafter"/>
</dbReference>
<dbReference type="CDD" id="cd01347">
    <property type="entry name" value="ligand_gated_channel"/>
    <property type="match status" value="1"/>
</dbReference>
<evidence type="ECO:0000256" key="12">
    <source>
        <dbReference type="ARBA" id="ARBA00023170"/>
    </source>
</evidence>
<dbReference type="InterPro" id="IPR036942">
    <property type="entry name" value="Beta-barrel_TonB_sf"/>
</dbReference>
<evidence type="ECO:0000256" key="4">
    <source>
        <dbReference type="ARBA" id="ARBA00022452"/>
    </source>
</evidence>
<evidence type="ECO:0000256" key="2">
    <source>
        <dbReference type="ARBA" id="ARBA00009810"/>
    </source>
</evidence>
<feature type="compositionally biased region" description="Low complexity" evidence="16">
    <location>
        <begin position="63"/>
        <end position="73"/>
    </location>
</feature>
<evidence type="ECO:0000259" key="18">
    <source>
        <dbReference type="Pfam" id="PF00593"/>
    </source>
</evidence>
<dbReference type="PROSITE" id="PS52016">
    <property type="entry name" value="TONB_DEPENDENT_REC_3"/>
    <property type="match status" value="1"/>
</dbReference>
<keyword evidence="13 14" id="KW-0998">Cell outer membrane</keyword>
<dbReference type="KEGG" id="oca:OCAR_6490"/>
<keyword evidence="6 14" id="KW-0812">Transmembrane</keyword>
<dbReference type="Pfam" id="PF00593">
    <property type="entry name" value="TonB_dep_Rec_b-barrel"/>
    <property type="match status" value="1"/>
</dbReference>
<feature type="domain" description="TonB-dependent receptor-like beta-barrel" evidence="18">
    <location>
        <begin position="303"/>
        <end position="751"/>
    </location>
</feature>
<protein>
    <submittedName>
        <fullName evidence="20">Ferrichrome-iron receptor FhuA</fullName>
    </submittedName>
</protein>
<keyword evidence="21" id="KW-1185">Reference proteome</keyword>
<keyword evidence="11 14" id="KW-0472">Membrane</keyword>
<dbReference type="GO" id="GO:0038023">
    <property type="term" value="F:signaling receptor activity"/>
    <property type="evidence" value="ECO:0007669"/>
    <property type="project" value="InterPro"/>
</dbReference>
<keyword evidence="5" id="KW-0410">Iron transport</keyword>
<dbReference type="Gene3D" id="2.170.130.10">
    <property type="entry name" value="TonB-dependent receptor, plug domain"/>
    <property type="match status" value="1"/>
</dbReference>